<dbReference type="GO" id="GO:0042578">
    <property type="term" value="F:phosphoric ester hydrolase activity"/>
    <property type="evidence" value="ECO:0007669"/>
    <property type="project" value="UniProtKB-ARBA"/>
</dbReference>
<feature type="chain" id="PRO_5032815175" description="Acid phosphatase" evidence="2">
    <location>
        <begin position="25"/>
        <end position="638"/>
    </location>
</feature>
<reference evidence="3" key="1">
    <citation type="submission" date="2021-02" db="EMBL/GenBank/DDBJ databases">
        <authorList>
            <person name="Nowell W R."/>
        </authorList>
    </citation>
    <scope>NUCLEOTIDE SEQUENCE</scope>
</reference>
<dbReference type="Pfam" id="PF04185">
    <property type="entry name" value="Phosphoesterase"/>
    <property type="match status" value="1"/>
</dbReference>
<keyword evidence="2" id="KW-0732">Signal</keyword>
<dbReference type="PANTHER" id="PTHR31956:SF1">
    <property type="entry name" value="NON-SPECIFIC PHOSPHOLIPASE C1"/>
    <property type="match status" value="1"/>
</dbReference>
<dbReference type="AlphaFoldDB" id="A0A815B9N8"/>
<feature type="signal peptide" evidence="2">
    <location>
        <begin position="1"/>
        <end position="24"/>
    </location>
</feature>
<dbReference type="Proteomes" id="UP000663854">
    <property type="component" value="Unassembled WGS sequence"/>
</dbReference>
<dbReference type="InterPro" id="IPR007312">
    <property type="entry name" value="Phosphoesterase"/>
</dbReference>
<evidence type="ECO:0008006" key="5">
    <source>
        <dbReference type="Google" id="ProtNLM"/>
    </source>
</evidence>
<dbReference type="EMBL" id="CAJNOH010002023">
    <property type="protein sequence ID" value="CAF1267492.1"/>
    <property type="molecule type" value="Genomic_DNA"/>
</dbReference>
<evidence type="ECO:0000256" key="2">
    <source>
        <dbReference type="SAM" id="SignalP"/>
    </source>
</evidence>
<evidence type="ECO:0000256" key="1">
    <source>
        <dbReference type="ARBA" id="ARBA00022801"/>
    </source>
</evidence>
<dbReference type="PROSITE" id="PS51257">
    <property type="entry name" value="PROKAR_LIPOPROTEIN"/>
    <property type="match status" value="1"/>
</dbReference>
<keyword evidence="1" id="KW-0378">Hydrolase</keyword>
<comment type="caution">
    <text evidence="3">The sequence shown here is derived from an EMBL/GenBank/DDBJ whole genome shotgun (WGS) entry which is preliminary data.</text>
</comment>
<protein>
    <recommendedName>
        <fullName evidence="5">Acid phosphatase</fullName>
    </recommendedName>
</protein>
<dbReference type="Gene3D" id="3.40.720.10">
    <property type="entry name" value="Alkaline Phosphatase, subunit A"/>
    <property type="match status" value="2"/>
</dbReference>
<evidence type="ECO:0000313" key="3">
    <source>
        <dbReference type="EMBL" id="CAF1267492.1"/>
    </source>
</evidence>
<dbReference type="InterPro" id="IPR017850">
    <property type="entry name" value="Alkaline_phosphatase_core_sf"/>
</dbReference>
<accession>A0A815B9N8</accession>
<proteinExistence type="predicted"/>
<sequence length="638" mass="69051">MMRLVTILFVAILSCSWNVPSLNAQIYTIGVSPCCVKPGGTITASWTVSGGISHANADRIGIYKSDRCETTVGGSCPSGADALSTVTSNSTSGKQSIKAPSATGLYIAYYFPDKGLTIKAISIPFFISSSCGSILLAANPATQVSGQTVVVTWCGASISDTDDWIAFWKIDSSPSTTDHNFIPNAWAYTYGGTTKKNQHPTASGQVSIQVPSLFGRYTVYFCKNAGYTCSSPTTVKVVDPTICKPSPSTTSTVQHIITIIPENHSFDSIYGRYCQATTGSNPTCNIGPFCCEAAPTSVNGSFPKNLTDQENLNFNPSHSASCEICEINNGSMDRYITGCSCSNPSNFAIANSISAIGYYSWAKSYAIGDRYFQSAAGASTENDMYYAVGKFLFLDNTAVPQDKNLNGARCYSSGFKSYYSTTIADLLNYCNISWTFFAEGYDQNPTSHQCYPYYYDAGDDPFTFFPSLITSTQVSSNNFRDLTKLYSDISAGQLPAVSYVKTLGIHTEHPGDSTLTAGQTIVQNIVNAINASDTYRENTVIFVSHDESGGYYDHVSPPPNSIIDNQPYGPRMPFVAIGYQIKQNYISHVPMEPSSLIKFIEWNWFNGSTGQLGTRDTVVNNIGDMFNDTKTGVTIPSN</sequence>
<gene>
    <name evidence="3" type="ORF">PYM288_LOCUS28202</name>
</gene>
<evidence type="ECO:0000313" key="4">
    <source>
        <dbReference type="Proteomes" id="UP000663854"/>
    </source>
</evidence>
<dbReference type="PANTHER" id="PTHR31956">
    <property type="entry name" value="NON-SPECIFIC PHOSPHOLIPASE C4-RELATED"/>
    <property type="match status" value="1"/>
</dbReference>
<name>A0A815B9N8_9BILA</name>
<organism evidence="3 4">
    <name type="scientific">Rotaria sordida</name>
    <dbReference type="NCBI Taxonomy" id="392033"/>
    <lineage>
        <taxon>Eukaryota</taxon>
        <taxon>Metazoa</taxon>
        <taxon>Spiralia</taxon>
        <taxon>Gnathifera</taxon>
        <taxon>Rotifera</taxon>
        <taxon>Eurotatoria</taxon>
        <taxon>Bdelloidea</taxon>
        <taxon>Philodinida</taxon>
        <taxon>Philodinidae</taxon>
        <taxon>Rotaria</taxon>
    </lineage>
</organism>